<dbReference type="AlphaFoldDB" id="A0A815J820"/>
<reference evidence="1" key="1">
    <citation type="submission" date="2021-02" db="EMBL/GenBank/DDBJ databases">
        <authorList>
            <person name="Nowell W R."/>
        </authorList>
    </citation>
    <scope>NUCLEOTIDE SEQUENCE</scope>
</reference>
<name>A0A815J820_9BILA</name>
<protein>
    <submittedName>
        <fullName evidence="1">Uncharacterized protein</fullName>
    </submittedName>
</protein>
<sequence>MKQLKAYVIEDFADLLEVKIMKRYSTADKTADYAIRDFFLYAYYAYTVDAGNYQYYMDNDVGNRLSGGDKRSFKTSNALLKSKRLDFLDNSEFYCEFFKGHICPFPQREFQEKQTLEKLKKYFSDDTLK</sequence>
<evidence type="ECO:0000313" key="1">
    <source>
        <dbReference type="EMBL" id="CAF1378805.1"/>
    </source>
</evidence>
<evidence type="ECO:0000313" key="3">
    <source>
        <dbReference type="Proteomes" id="UP000663829"/>
    </source>
</evidence>
<dbReference type="Proteomes" id="UP000663829">
    <property type="component" value="Unassembled WGS sequence"/>
</dbReference>
<dbReference type="EMBL" id="CAJNOQ010016327">
    <property type="protein sequence ID" value="CAF1378805.1"/>
    <property type="molecule type" value="Genomic_DNA"/>
</dbReference>
<proteinExistence type="predicted"/>
<dbReference type="Proteomes" id="UP000681722">
    <property type="component" value="Unassembled WGS sequence"/>
</dbReference>
<organism evidence="1 3">
    <name type="scientific">Didymodactylos carnosus</name>
    <dbReference type="NCBI Taxonomy" id="1234261"/>
    <lineage>
        <taxon>Eukaryota</taxon>
        <taxon>Metazoa</taxon>
        <taxon>Spiralia</taxon>
        <taxon>Gnathifera</taxon>
        <taxon>Rotifera</taxon>
        <taxon>Eurotatoria</taxon>
        <taxon>Bdelloidea</taxon>
        <taxon>Philodinida</taxon>
        <taxon>Philodinidae</taxon>
        <taxon>Didymodactylos</taxon>
    </lineage>
</organism>
<dbReference type="EMBL" id="CAJOBC010080158">
    <property type="protein sequence ID" value="CAF4271766.1"/>
    <property type="molecule type" value="Genomic_DNA"/>
</dbReference>
<comment type="caution">
    <text evidence="1">The sequence shown here is derived from an EMBL/GenBank/DDBJ whole genome shotgun (WGS) entry which is preliminary data.</text>
</comment>
<evidence type="ECO:0000313" key="2">
    <source>
        <dbReference type="EMBL" id="CAF4271766.1"/>
    </source>
</evidence>
<accession>A0A815J820</accession>
<keyword evidence="3" id="KW-1185">Reference proteome</keyword>
<gene>
    <name evidence="1" type="ORF">GPM918_LOCUS32227</name>
    <name evidence="2" type="ORF">SRO942_LOCUS32890</name>
</gene>